<evidence type="ECO:0000256" key="12">
    <source>
        <dbReference type="SAM" id="MobiDB-lite"/>
    </source>
</evidence>
<proteinExistence type="inferred from homology"/>
<evidence type="ECO:0000256" key="7">
    <source>
        <dbReference type="ARBA" id="ARBA00023125"/>
    </source>
</evidence>
<dbReference type="PROSITE" id="PS51192">
    <property type="entry name" value="HELICASE_ATP_BIND_1"/>
    <property type="match status" value="1"/>
</dbReference>
<dbReference type="PANTHER" id="PTHR13710">
    <property type="entry name" value="DNA HELICASE RECQ FAMILY MEMBER"/>
    <property type="match status" value="1"/>
</dbReference>
<evidence type="ECO:0000256" key="11">
    <source>
        <dbReference type="RuleBase" id="RU364117"/>
    </source>
</evidence>
<protein>
    <recommendedName>
        <fullName evidence="11">ATP-dependent DNA helicase</fullName>
        <ecNumber evidence="11">5.6.2.4</ecNumber>
    </recommendedName>
</protein>
<keyword evidence="3 11" id="KW-0547">Nucleotide-binding</keyword>
<feature type="domain" description="Helicase ATP-binding" evidence="13">
    <location>
        <begin position="84"/>
        <end position="259"/>
    </location>
</feature>
<keyword evidence="7" id="KW-0238">DNA-binding</keyword>
<dbReference type="InterPro" id="IPR036388">
    <property type="entry name" value="WH-like_DNA-bd_sf"/>
</dbReference>
<evidence type="ECO:0000256" key="10">
    <source>
        <dbReference type="ARBA" id="ARBA00049360"/>
    </source>
</evidence>
<keyword evidence="6 11" id="KW-0067">ATP-binding</keyword>
<evidence type="ECO:0000256" key="8">
    <source>
        <dbReference type="ARBA" id="ARBA00023235"/>
    </source>
</evidence>
<dbReference type="InterPro" id="IPR027417">
    <property type="entry name" value="P-loop_NTPase"/>
</dbReference>
<dbReference type="InterPro" id="IPR004589">
    <property type="entry name" value="DNA_helicase_ATP-dep_RecQ"/>
</dbReference>
<dbReference type="PANTHER" id="PTHR13710:SF105">
    <property type="entry name" value="ATP-DEPENDENT DNA HELICASE Q1"/>
    <property type="match status" value="1"/>
</dbReference>
<keyword evidence="8" id="KW-0413">Isomerase</keyword>
<dbReference type="Pfam" id="PF16124">
    <property type="entry name" value="RecQ_Zn_bind"/>
    <property type="match status" value="1"/>
</dbReference>
<dbReference type="Gene3D" id="3.40.50.300">
    <property type="entry name" value="P-loop containing nucleotide triphosphate hydrolases"/>
    <property type="match status" value="2"/>
</dbReference>
<feature type="compositionally biased region" description="Basic and acidic residues" evidence="12">
    <location>
        <begin position="620"/>
        <end position="633"/>
    </location>
</feature>
<evidence type="ECO:0000259" key="14">
    <source>
        <dbReference type="PROSITE" id="PS51194"/>
    </source>
</evidence>
<dbReference type="SMART" id="SM00487">
    <property type="entry name" value="DEXDc"/>
    <property type="match status" value="1"/>
</dbReference>
<dbReference type="CDD" id="cd18015">
    <property type="entry name" value="DEXHc_RecQ1"/>
    <property type="match status" value="1"/>
</dbReference>
<dbReference type="RefSeq" id="XP_013792400.2">
    <property type="nucleotide sequence ID" value="XM_013936946.2"/>
</dbReference>
<evidence type="ECO:0000313" key="15">
    <source>
        <dbReference type="Proteomes" id="UP000694941"/>
    </source>
</evidence>
<dbReference type="Pfam" id="PF00270">
    <property type="entry name" value="DEAD"/>
    <property type="match status" value="1"/>
</dbReference>
<feature type="domain" description="Helicase C-terminal" evidence="14">
    <location>
        <begin position="284"/>
        <end position="432"/>
    </location>
</feature>
<evidence type="ECO:0000256" key="9">
    <source>
        <dbReference type="ARBA" id="ARBA00034617"/>
    </source>
</evidence>
<keyword evidence="5 11" id="KW-0347">Helicase</keyword>
<dbReference type="NCBIfam" id="TIGR00614">
    <property type="entry name" value="recQ_fam"/>
    <property type="match status" value="1"/>
</dbReference>
<name>A0ABM1C139_LIMPO</name>
<accession>A0ABM1C139</accession>
<feature type="region of interest" description="Disordered" evidence="12">
    <location>
        <begin position="595"/>
        <end position="666"/>
    </location>
</feature>
<evidence type="ECO:0000256" key="3">
    <source>
        <dbReference type="ARBA" id="ARBA00022741"/>
    </source>
</evidence>
<evidence type="ECO:0000313" key="16">
    <source>
        <dbReference type="RefSeq" id="XP_013792400.2"/>
    </source>
</evidence>
<keyword evidence="15" id="KW-1185">Reference proteome</keyword>
<dbReference type="CDD" id="cd18794">
    <property type="entry name" value="SF2_C_RecQ"/>
    <property type="match status" value="1"/>
</dbReference>
<dbReference type="InterPro" id="IPR032284">
    <property type="entry name" value="RecQ_Zn-bd"/>
</dbReference>
<dbReference type="SUPFAM" id="SSF52540">
    <property type="entry name" value="P-loop containing nucleoside triphosphate hydrolases"/>
    <property type="match status" value="1"/>
</dbReference>
<comment type="catalytic activity">
    <reaction evidence="9 11">
        <text>Couples ATP hydrolysis with the unwinding of duplex DNA by translocating in the 3'-5' direction.</text>
        <dbReference type="EC" id="5.6.2.4"/>
    </reaction>
</comment>
<feature type="non-terminal residue" evidence="16">
    <location>
        <position position="1"/>
    </location>
</feature>
<evidence type="ECO:0000256" key="6">
    <source>
        <dbReference type="ARBA" id="ARBA00022840"/>
    </source>
</evidence>
<dbReference type="InterPro" id="IPR001650">
    <property type="entry name" value="Helicase_C-like"/>
</dbReference>
<dbReference type="GeneID" id="106476282"/>
<evidence type="ECO:0000256" key="2">
    <source>
        <dbReference type="ARBA" id="ARBA00022723"/>
    </source>
</evidence>
<comment type="similarity">
    <text evidence="1 11">Belongs to the helicase family. RecQ subfamily.</text>
</comment>
<dbReference type="EC" id="5.6.2.4" evidence="11"/>
<keyword evidence="4 11" id="KW-0378">Hydrolase</keyword>
<evidence type="ECO:0000259" key="13">
    <source>
        <dbReference type="PROSITE" id="PS51192"/>
    </source>
</evidence>
<dbReference type="SMART" id="SM00490">
    <property type="entry name" value="HELICc"/>
    <property type="match status" value="1"/>
</dbReference>
<reference evidence="16" key="1">
    <citation type="submission" date="2025-08" db="UniProtKB">
        <authorList>
            <consortium name="RefSeq"/>
        </authorList>
    </citation>
    <scope>IDENTIFICATION</scope>
    <source>
        <tissue evidence="16">Muscle</tissue>
    </source>
</reference>
<keyword evidence="11" id="KW-0539">Nucleus</keyword>
<keyword evidence="2" id="KW-0479">Metal-binding</keyword>
<sequence length="706" mass="80212">KEQLAAVEKEIFKINQEVQWLLDKQKTLKEKRNQLKLQLEQEASAELANIDWKHTDHPWSRKLELTMHDVFKLKTFRPLQLEAVNATLSGQDCILIMPTGGGKSLCYQLPALVSPGITLIVTPLVSLMEDQLMALRALKVSAAALNAGCSKEEVNKVQNAMKDKNSDLCLLYVTPEKLAKSKRFMSLLEKVYEMGRFTRLAIDEVHCCSQWGHDFRPDYKFLGIMKRQFPKVPILGLTATATAKVVSDVQKMLNIGGCLVLKASYNRPNLKYEVHAKASSQEKSIDQLENIITKRFFNQSGIIYCFSIKEAEEVASALSERGVKALSYHAQLDPKSRSYIHQSWASNETRVVVATVAFGMGIDKANVRFVIHHSLPKSLENYYQESGRAGRDDTPAYCILLFRAADVFRQSTMVFTERTGLENLYAMVAYCLEVEGCRRTTIAHHFGEEWDKSHCQHMCDNCEMDRAGARLELTHDCKMLYTIINHASEMKERLTANKLIDIWQRKGPSKLRPPHLKPTNHQRDNCELVLVFLLVEGYLKEEFHFNPFTTISYINKGPKAGICNNSDHSVYFCLPTRKRKACDFFDEVVHKAQKNETHSPSSCRDLKNEESSSKMSKLRQLKDNPDIFSDKNISKSSHVSKRKKKNTTNQKELKTGQTHQVNDASEKDKILKNSLGNSSSPDSSTLTERVSLVSHTSDRKVLKNTV</sequence>
<dbReference type="PROSITE" id="PS51194">
    <property type="entry name" value="HELICASE_CTER"/>
    <property type="match status" value="1"/>
</dbReference>
<evidence type="ECO:0000256" key="4">
    <source>
        <dbReference type="ARBA" id="ARBA00022801"/>
    </source>
</evidence>
<dbReference type="InterPro" id="IPR011545">
    <property type="entry name" value="DEAD/DEAH_box_helicase_dom"/>
</dbReference>
<dbReference type="InterPro" id="IPR014001">
    <property type="entry name" value="Helicase_ATP-bd"/>
</dbReference>
<comment type="subcellular location">
    <subcellularLocation>
        <location evidence="11">Nucleus</location>
    </subcellularLocation>
</comment>
<comment type="catalytic activity">
    <reaction evidence="10 11">
        <text>ATP + H2O = ADP + phosphate + H(+)</text>
        <dbReference type="Rhea" id="RHEA:13065"/>
        <dbReference type="ChEBI" id="CHEBI:15377"/>
        <dbReference type="ChEBI" id="CHEBI:15378"/>
        <dbReference type="ChEBI" id="CHEBI:30616"/>
        <dbReference type="ChEBI" id="CHEBI:43474"/>
        <dbReference type="ChEBI" id="CHEBI:456216"/>
    </reaction>
</comment>
<gene>
    <name evidence="16" type="primary">LOC106476282</name>
</gene>
<feature type="compositionally biased region" description="Polar residues" evidence="12">
    <location>
        <begin position="647"/>
        <end position="663"/>
    </location>
</feature>
<dbReference type="Proteomes" id="UP000694941">
    <property type="component" value="Unplaced"/>
</dbReference>
<evidence type="ECO:0000256" key="1">
    <source>
        <dbReference type="ARBA" id="ARBA00005446"/>
    </source>
</evidence>
<feature type="non-terminal residue" evidence="16">
    <location>
        <position position="706"/>
    </location>
</feature>
<evidence type="ECO:0000256" key="5">
    <source>
        <dbReference type="ARBA" id="ARBA00022806"/>
    </source>
</evidence>
<organism evidence="15 16">
    <name type="scientific">Limulus polyphemus</name>
    <name type="common">Atlantic horseshoe crab</name>
    <dbReference type="NCBI Taxonomy" id="6850"/>
    <lineage>
        <taxon>Eukaryota</taxon>
        <taxon>Metazoa</taxon>
        <taxon>Ecdysozoa</taxon>
        <taxon>Arthropoda</taxon>
        <taxon>Chelicerata</taxon>
        <taxon>Merostomata</taxon>
        <taxon>Xiphosura</taxon>
        <taxon>Limulidae</taxon>
        <taxon>Limulus</taxon>
    </lineage>
</organism>
<dbReference type="Pfam" id="PF00271">
    <property type="entry name" value="Helicase_C"/>
    <property type="match status" value="1"/>
</dbReference>
<dbReference type="Gene3D" id="1.10.10.10">
    <property type="entry name" value="Winged helix-like DNA-binding domain superfamily/Winged helix DNA-binding domain"/>
    <property type="match status" value="1"/>
</dbReference>